<keyword evidence="22" id="KW-1185">Reference proteome</keyword>
<dbReference type="Proteomes" id="UP000215884">
    <property type="component" value="Chromosome"/>
</dbReference>
<dbReference type="InterPro" id="IPR027417">
    <property type="entry name" value="P-loop_NTPase"/>
</dbReference>
<evidence type="ECO:0000256" key="16">
    <source>
        <dbReference type="SAM" id="Coils"/>
    </source>
</evidence>
<dbReference type="EC" id="2.7.10.2" evidence="4"/>
<evidence type="ECO:0000256" key="10">
    <source>
        <dbReference type="ARBA" id="ARBA00022777"/>
    </source>
</evidence>
<keyword evidence="8 17" id="KW-0812">Transmembrane</keyword>
<dbReference type="Pfam" id="PF13807">
    <property type="entry name" value="GNVR"/>
    <property type="match status" value="1"/>
</dbReference>
<feature type="coiled-coil region" evidence="16">
    <location>
        <begin position="384"/>
        <end position="411"/>
    </location>
</feature>
<evidence type="ECO:0000313" key="21">
    <source>
        <dbReference type="EMBL" id="AWL99647.1"/>
    </source>
</evidence>
<evidence type="ECO:0000256" key="11">
    <source>
        <dbReference type="ARBA" id="ARBA00022840"/>
    </source>
</evidence>
<dbReference type="CDD" id="cd05387">
    <property type="entry name" value="BY-kinase"/>
    <property type="match status" value="1"/>
</dbReference>
<keyword evidence="6" id="KW-0997">Cell inner membrane</keyword>
<evidence type="ECO:0000259" key="18">
    <source>
        <dbReference type="Pfam" id="PF02706"/>
    </source>
</evidence>
<dbReference type="KEGG" id="brq:CIT40_06125"/>
<evidence type="ECO:0000256" key="8">
    <source>
        <dbReference type="ARBA" id="ARBA00022692"/>
    </source>
</evidence>
<evidence type="ECO:0000259" key="20">
    <source>
        <dbReference type="Pfam" id="PF13807"/>
    </source>
</evidence>
<reference evidence="21 22" key="1">
    <citation type="journal article" date="2017" name="Syst. Appl. Microbiol.">
        <title>Soybeans inoculated with root zone soils of Canadian native legumes harbour diverse and novel Bradyrhizobium spp. that possess agricultural potential.</title>
        <authorList>
            <person name="Bromfield E.S.P."/>
            <person name="Cloutier S."/>
            <person name="Tambong J.T."/>
            <person name="Tran Thi T.V."/>
        </authorList>
    </citation>
    <scope>NUCLEOTIDE SEQUENCE [LARGE SCALE GENOMIC DNA]</scope>
    <source>
        <strain evidence="21 22">39S1MB</strain>
    </source>
</reference>
<evidence type="ECO:0000256" key="7">
    <source>
        <dbReference type="ARBA" id="ARBA00022679"/>
    </source>
</evidence>
<dbReference type="Gene3D" id="3.40.50.300">
    <property type="entry name" value="P-loop containing nucleotide triphosphate hydrolases"/>
    <property type="match status" value="1"/>
</dbReference>
<keyword evidence="13 17" id="KW-0472">Membrane</keyword>
<evidence type="ECO:0000256" key="2">
    <source>
        <dbReference type="ARBA" id="ARBA00007316"/>
    </source>
</evidence>
<dbReference type="NCBIfam" id="TIGR01007">
    <property type="entry name" value="eps_fam"/>
    <property type="match status" value="1"/>
</dbReference>
<evidence type="ECO:0000256" key="1">
    <source>
        <dbReference type="ARBA" id="ARBA00004429"/>
    </source>
</evidence>
<reference evidence="21 22" key="2">
    <citation type="journal article" date="2019" name="Int. J. Syst. Evol. Microbiol.">
        <title>Description and complete genome sequence of Bradyrhizobium amphicarpaeae sp. nov., harbouring photosystem and nitrogen-fixation genes.</title>
        <authorList>
            <person name="Bromfield E.S.P."/>
            <person name="Cloutier S."/>
            <person name="Nguyen H.D.T."/>
        </authorList>
    </citation>
    <scope>NUCLEOTIDE SEQUENCE [LARGE SCALE GENOMIC DNA]</scope>
    <source>
        <strain evidence="21 22">39S1MB</strain>
    </source>
</reference>
<evidence type="ECO:0000313" key="22">
    <source>
        <dbReference type="Proteomes" id="UP000215884"/>
    </source>
</evidence>
<proteinExistence type="inferred from homology"/>
<protein>
    <recommendedName>
        <fullName evidence="4">non-specific protein-tyrosine kinase</fullName>
        <ecNumber evidence="4">2.7.10.2</ecNumber>
    </recommendedName>
</protein>
<evidence type="ECO:0000256" key="6">
    <source>
        <dbReference type="ARBA" id="ARBA00022519"/>
    </source>
</evidence>
<dbReference type="RefSeq" id="WP_094895321.1">
    <property type="nucleotide sequence ID" value="NZ_CP029426.2"/>
</dbReference>
<evidence type="ECO:0000256" key="5">
    <source>
        <dbReference type="ARBA" id="ARBA00022475"/>
    </source>
</evidence>
<evidence type="ECO:0000256" key="3">
    <source>
        <dbReference type="ARBA" id="ARBA00008883"/>
    </source>
</evidence>
<dbReference type="InterPro" id="IPR025669">
    <property type="entry name" value="AAA_dom"/>
</dbReference>
<organism evidence="21 22">
    <name type="scientific">Bradyrhizobium amphicarpaeae</name>
    <dbReference type="NCBI Taxonomy" id="1404768"/>
    <lineage>
        <taxon>Bacteria</taxon>
        <taxon>Pseudomonadati</taxon>
        <taxon>Pseudomonadota</taxon>
        <taxon>Alphaproteobacteria</taxon>
        <taxon>Hyphomicrobiales</taxon>
        <taxon>Nitrobacteraceae</taxon>
        <taxon>Bradyrhizobium</taxon>
    </lineage>
</organism>
<evidence type="ECO:0000256" key="12">
    <source>
        <dbReference type="ARBA" id="ARBA00022989"/>
    </source>
</evidence>
<dbReference type="InterPro" id="IPR005702">
    <property type="entry name" value="Wzc-like_C"/>
</dbReference>
<keyword evidence="5" id="KW-1003">Cell membrane</keyword>
<dbReference type="InterPro" id="IPR005700">
    <property type="entry name" value="EPS_ExoP-like"/>
</dbReference>
<dbReference type="Pfam" id="PF02706">
    <property type="entry name" value="Wzz"/>
    <property type="match status" value="1"/>
</dbReference>
<evidence type="ECO:0000256" key="9">
    <source>
        <dbReference type="ARBA" id="ARBA00022741"/>
    </source>
</evidence>
<name>A0A2U8PR66_9BRAD</name>
<dbReference type="PANTHER" id="PTHR32309">
    <property type="entry name" value="TYROSINE-PROTEIN KINASE"/>
    <property type="match status" value="1"/>
</dbReference>
<keyword evidence="10" id="KW-0418">Kinase</keyword>
<dbReference type="InterPro" id="IPR032807">
    <property type="entry name" value="GNVR"/>
</dbReference>
<comment type="subcellular location">
    <subcellularLocation>
        <location evidence="1">Cell inner membrane</location>
        <topology evidence="1">Multi-pass membrane protein</topology>
    </subcellularLocation>
</comment>
<dbReference type="InterPro" id="IPR050445">
    <property type="entry name" value="Bact_polysacc_biosynth/exp"/>
</dbReference>
<keyword evidence="16" id="KW-0175">Coiled coil</keyword>
<dbReference type="InterPro" id="IPR003856">
    <property type="entry name" value="LPS_length_determ_N"/>
</dbReference>
<dbReference type="PANTHER" id="PTHR32309:SF13">
    <property type="entry name" value="FERRIC ENTEROBACTIN TRANSPORT PROTEIN FEPE"/>
    <property type="match status" value="1"/>
</dbReference>
<keyword evidence="14" id="KW-0829">Tyrosine-protein kinase</keyword>
<dbReference type="AlphaFoldDB" id="A0A2U8PR66"/>
<keyword evidence="12 17" id="KW-1133">Transmembrane helix</keyword>
<feature type="domain" description="Polysaccharide chain length determinant N-terminal" evidence="18">
    <location>
        <begin position="26"/>
        <end position="114"/>
    </location>
</feature>
<feature type="transmembrane region" description="Helical" evidence="17">
    <location>
        <begin position="40"/>
        <end position="62"/>
    </location>
</feature>
<evidence type="ECO:0000256" key="17">
    <source>
        <dbReference type="SAM" id="Phobius"/>
    </source>
</evidence>
<keyword evidence="7" id="KW-0808">Transferase</keyword>
<evidence type="ECO:0000256" key="13">
    <source>
        <dbReference type="ARBA" id="ARBA00023136"/>
    </source>
</evidence>
<dbReference type="NCBIfam" id="TIGR01005">
    <property type="entry name" value="eps_transp_fam"/>
    <property type="match status" value="1"/>
</dbReference>
<dbReference type="GO" id="GO:0004715">
    <property type="term" value="F:non-membrane spanning protein tyrosine kinase activity"/>
    <property type="evidence" value="ECO:0007669"/>
    <property type="project" value="UniProtKB-EC"/>
</dbReference>
<gene>
    <name evidence="21" type="ORF">CIT40_06125</name>
</gene>
<comment type="similarity">
    <text evidence="3">Belongs to the etk/wzc family.</text>
</comment>
<evidence type="ECO:0000256" key="15">
    <source>
        <dbReference type="ARBA" id="ARBA00051245"/>
    </source>
</evidence>
<dbReference type="OrthoDB" id="230260at2"/>
<sequence length="768" mass="84520">MLQVNKPTSEINRDFAEADGSALQSLSSYFEIIRRQFPTIVAIVSACVILAVLYLFTAAPLFTSTASMVIDTRKVQLFQQQSVLGDIAVDSATVETQVEILKSENISLAVIRDLHLIEDPEFTGSGGGLLGSVIGLVAGIFSDGSVSSEFELTRRALERFEKNRTVKRLGLTYVMEIGFTSKDPAKAARIANAIADAYVVDQLEAKYQATRRASVWLQDRIKELRTQASAAQKAVVDFKSANNIVDTGGRLMNEQQLAEVNSQLIMAHAATAEAKARLDRANDIVKQEIPDASVADALKNETIVKLRAQYVDMASKESIWSARYGSDHLAAVNLRNQMAEIKKNIAAELKRIQESYKSDYDIAVTREEAIKTSLANVVSESQLTNQAQVQLRELESNAQSYQAMYDNFLQRYMESVQQQSFPITEARIISAATTPLKKSSPKALIVLAGALMGGLMLSFGVALARELTDKVFRTTGQVEEELGTNCIAILPALREAASPGMLSNRFSTSFRSNANERTRDLEVSGSKGNPQPDMLRYVVEKPLSRFAEAVRSLKVAVDLNSIVRENRVLAVTSTLPNEGKSTLSSNLAQLIAHGGARVILVDADLRNPSLSRAVAPDARSGLVDVVAQKVQLDEALIIDPETKLSILPSGITSKLLHTNEILASKAMHALVTQLRSKFDYVVLDMPPMAPVVDVRVTSSFVDSYVFVVEWGKTKIDVVRHNMRGSPEIQDKLLGVVLNKADTKALARYESYHGRYYYQKYYARYGYVE</sequence>
<keyword evidence="9" id="KW-0547">Nucleotide-binding</keyword>
<evidence type="ECO:0000256" key="4">
    <source>
        <dbReference type="ARBA" id="ARBA00011903"/>
    </source>
</evidence>
<evidence type="ECO:0000259" key="19">
    <source>
        <dbReference type="Pfam" id="PF13614"/>
    </source>
</evidence>
<evidence type="ECO:0000256" key="14">
    <source>
        <dbReference type="ARBA" id="ARBA00023137"/>
    </source>
</evidence>
<dbReference type="SUPFAM" id="SSF52540">
    <property type="entry name" value="P-loop containing nucleoside triphosphate hydrolases"/>
    <property type="match status" value="1"/>
</dbReference>
<feature type="domain" description="Tyrosine-protein kinase G-rich" evidence="20">
    <location>
        <begin position="389"/>
        <end position="466"/>
    </location>
</feature>
<comment type="similarity">
    <text evidence="2">Belongs to the CpsD/CapB family.</text>
</comment>
<comment type="catalytic activity">
    <reaction evidence="15">
        <text>L-tyrosyl-[protein] + ATP = O-phospho-L-tyrosyl-[protein] + ADP + H(+)</text>
        <dbReference type="Rhea" id="RHEA:10596"/>
        <dbReference type="Rhea" id="RHEA-COMP:10136"/>
        <dbReference type="Rhea" id="RHEA-COMP:20101"/>
        <dbReference type="ChEBI" id="CHEBI:15378"/>
        <dbReference type="ChEBI" id="CHEBI:30616"/>
        <dbReference type="ChEBI" id="CHEBI:46858"/>
        <dbReference type="ChEBI" id="CHEBI:61978"/>
        <dbReference type="ChEBI" id="CHEBI:456216"/>
        <dbReference type="EC" id="2.7.10.2"/>
    </reaction>
</comment>
<dbReference type="GO" id="GO:0005886">
    <property type="term" value="C:plasma membrane"/>
    <property type="evidence" value="ECO:0007669"/>
    <property type="project" value="UniProtKB-SubCell"/>
</dbReference>
<keyword evidence="11" id="KW-0067">ATP-binding</keyword>
<dbReference type="EMBL" id="CP029426">
    <property type="protein sequence ID" value="AWL99647.1"/>
    <property type="molecule type" value="Genomic_DNA"/>
</dbReference>
<dbReference type="GO" id="GO:0005524">
    <property type="term" value="F:ATP binding"/>
    <property type="evidence" value="ECO:0007669"/>
    <property type="project" value="UniProtKB-KW"/>
</dbReference>
<feature type="domain" description="AAA" evidence="19">
    <location>
        <begin position="579"/>
        <end position="692"/>
    </location>
</feature>
<accession>A0A2U8PR66</accession>
<dbReference type="Pfam" id="PF13614">
    <property type="entry name" value="AAA_31"/>
    <property type="match status" value="1"/>
</dbReference>